<comment type="caution">
    <text evidence="4">The sequence shown here is derived from an EMBL/GenBank/DDBJ whole genome shotgun (WGS) entry which is preliminary data.</text>
</comment>
<dbReference type="AlphaFoldDB" id="A0A1Q9DJL3"/>
<proteinExistence type="predicted"/>
<feature type="region of interest" description="Disordered" evidence="3">
    <location>
        <begin position="1074"/>
        <end position="1126"/>
    </location>
</feature>
<protein>
    <submittedName>
        <fullName evidence="4">Uncharacterized protein</fullName>
    </submittedName>
</protein>
<reference evidence="4 5" key="1">
    <citation type="submission" date="2016-02" db="EMBL/GenBank/DDBJ databases">
        <title>Genome analysis of coral dinoflagellate symbionts highlights evolutionary adaptations to a symbiotic lifestyle.</title>
        <authorList>
            <person name="Aranda M."/>
            <person name="Li Y."/>
            <person name="Liew Y.J."/>
            <person name="Baumgarten S."/>
            <person name="Simakov O."/>
            <person name="Wilson M."/>
            <person name="Piel J."/>
            <person name="Ashoor H."/>
            <person name="Bougouffa S."/>
            <person name="Bajic V.B."/>
            <person name="Ryu T."/>
            <person name="Ravasi T."/>
            <person name="Bayer T."/>
            <person name="Micklem G."/>
            <person name="Kim H."/>
            <person name="Bhak J."/>
            <person name="Lajeunesse T.C."/>
            <person name="Voolstra C.R."/>
        </authorList>
    </citation>
    <scope>NUCLEOTIDE SEQUENCE [LARGE SCALE GENOMIC DNA]</scope>
    <source>
        <strain evidence="4 5">CCMP2467</strain>
    </source>
</reference>
<keyword evidence="1" id="KW-0489">Methyltransferase</keyword>
<dbReference type="InterPro" id="IPR029063">
    <property type="entry name" value="SAM-dependent_MTases_sf"/>
</dbReference>
<dbReference type="OrthoDB" id="413965at2759"/>
<evidence type="ECO:0000256" key="1">
    <source>
        <dbReference type="ARBA" id="ARBA00022603"/>
    </source>
</evidence>
<evidence type="ECO:0000313" key="4">
    <source>
        <dbReference type="EMBL" id="OLP95356.1"/>
    </source>
</evidence>
<dbReference type="EMBL" id="LSRX01000506">
    <property type="protein sequence ID" value="OLP95356.1"/>
    <property type="molecule type" value="Genomic_DNA"/>
</dbReference>
<keyword evidence="5" id="KW-1185">Reference proteome</keyword>
<dbReference type="GO" id="GO:0008168">
    <property type="term" value="F:methyltransferase activity"/>
    <property type="evidence" value="ECO:0007669"/>
    <property type="project" value="UniProtKB-KW"/>
</dbReference>
<dbReference type="Pfam" id="PF00145">
    <property type="entry name" value="DNA_methylase"/>
    <property type="match status" value="1"/>
</dbReference>
<sequence length="1126" mass="125203">MADYIRKLGDQESNLVLSDAIGLIVLDTHANVTKKTLTLVSNEALWFGLLLCLHRAVKENAARLVNQIRDLFKRIKVTFFLAKPGDDASRLKWKLEASTTAISENQTLRGFKRVQGYAEIQADLKSRHQEHSAEAVSAWLKVIDVHVSTKDNLLNKVGVELAIRRMIHYLSQKVFNAGDGKSEVKLIDAFGSWSKYRDVVLNQDKKKAFLEQLNAMEREAFVFCAELMRGSCVHHAIISTAVAEAFLVPAELIFQRSEWLKDEVFDLEELLEPQVDESIQAAMEEADAAEIAPPAPSEPKIPEKEPTSAAPKTITPDEVPVVQEDAPAPPVKERTRASYFKVIQIPQWMEDLLSKVSIASFEQATVQKVAVHSRFCLRGFIATVMRILNMSGMPSIVAKEILGKNMIVEEIAAEIEPSAAFCLGLNAAPSHIFCDNKQVKPKADVFCYVHQAKCKVSEGGFDIFCSGFSCKGNSKQNAKRWAEDPVSESEHFASFEDVETFIKQFSPMVVILENVQGMLMPRQKGEDMKDTVLDTVLPRLAKLPGGYGFQAVPIDSICLPDPRPRLYLIGTHSKLGPGVEKIICRNIKTVLDSDITKTFHHLDSFLLECPQKSPFWQSMVAPTLSEQQKTERLAEYQSALSKARQQAAHRYTGKIPEDHVLRVGSESSKYAAGKTPTQQAHIDMYAEITEMLLQEKNVDRDAKDTHPVANVTCRPNCDHKYPPVVFQGADLNIDLKVVKDYKQGLQDVYKSVGKEEPLFIVLDPKRHHSKDESFRRPAVGEASMFSATSTALFAADEGLFRPELDLLAVFDARSIRNSNLIRDLVKPGIKSKVLPARGSVALRLLHHNLEFCEGGAHRARKGKTLLHATSVDPLETLYLVAGSERLVNLPSRQRKWVDVPGHNGLRGWANLGLRRDADINQITPETKQLIFSGVPPPANLLHESFGDDPEDEVPQQFVSMCPWEAPEEIFAEVYHCFAHSDKDTIVDMTPGSGLACVAAARANRKYIGFVHSQLHAALIKETVPALVTLFMQLFMQRSEQRQHPVVIMQLKDIMTCRSNSGFPTRKIRSLTRAASLGRGPSEATEASDVNAGMASGSVPGDSQDDDGKDIKDDEVQEEELADEGEI</sequence>
<evidence type="ECO:0000313" key="5">
    <source>
        <dbReference type="Proteomes" id="UP000186817"/>
    </source>
</evidence>
<dbReference type="SUPFAM" id="SSF53335">
    <property type="entry name" value="S-adenosyl-L-methionine-dependent methyltransferases"/>
    <property type="match status" value="1"/>
</dbReference>
<name>A0A1Q9DJL3_SYMMI</name>
<accession>A0A1Q9DJL3</accession>
<evidence type="ECO:0000256" key="2">
    <source>
        <dbReference type="ARBA" id="ARBA00022679"/>
    </source>
</evidence>
<dbReference type="Proteomes" id="UP000186817">
    <property type="component" value="Unassembled WGS sequence"/>
</dbReference>
<feature type="region of interest" description="Disordered" evidence="3">
    <location>
        <begin position="287"/>
        <end position="313"/>
    </location>
</feature>
<dbReference type="Gene3D" id="3.40.50.150">
    <property type="entry name" value="Vaccinia Virus protein VP39"/>
    <property type="match status" value="1"/>
</dbReference>
<organism evidence="4 5">
    <name type="scientific">Symbiodinium microadriaticum</name>
    <name type="common">Dinoflagellate</name>
    <name type="synonym">Zooxanthella microadriatica</name>
    <dbReference type="NCBI Taxonomy" id="2951"/>
    <lineage>
        <taxon>Eukaryota</taxon>
        <taxon>Sar</taxon>
        <taxon>Alveolata</taxon>
        <taxon>Dinophyceae</taxon>
        <taxon>Suessiales</taxon>
        <taxon>Symbiodiniaceae</taxon>
        <taxon>Symbiodinium</taxon>
    </lineage>
</organism>
<evidence type="ECO:0000256" key="3">
    <source>
        <dbReference type="SAM" id="MobiDB-lite"/>
    </source>
</evidence>
<dbReference type="InterPro" id="IPR001525">
    <property type="entry name" value="C5_MeTfrase"/>
</dbReference>
<feature type="compositionally biased region" description="Acidic residues" evidence="3">
    <location>
        <begin position="1114"/>
        <end position="1126"/>
    </location>
</feature>
<keyword evidence="2" id="KW-0808">Transferase</keyword>
<gene>
    <name evidence="4" type="ORF">AK812_SmicGene22532</name>
</gene>
<dbReference type="GO" id="GO:0032259">
    <property type="term" value="P:methylation"/>
    <property type="evidence" value="ECO:0007669"/>
    <property type="project" value="UniProtKB-KW"/>
</dbReference>